<protein>
    <submittedName>
        <fullName evidence="2">Uncharacterized protein</fullName>
    </submittedName>
</protein>
<keyword evidence="1" id="KW-0472">Membrane</keyword>
<dbReference type="EMBL" id="JACHHT010000001">
    <property type="protein sequence ID" value="MBB6521288.1"/>
    <property type="molecule type" value="Genomic_DNA"/>
</dbReference>
<evidence type="ECO:0000313" key="3">
    <source>
        <dbReference type="Proteomes" id="UP000528457"/>
    </source>
</evidence>
<organism evidence="2 3">
    <name type="scientific">Pseudoteredinibacter isoporae</name>
    <dbReference type="NCBI Taxonomy" id="570281"/>
    <lineage>
        <taxon>Bacteria</taxon>
        <taxon>Pseudomonadati</taxon>
        <taxon>Pseudomonadota</taxon>
        <taxon>Gammaproteobacteria</taxon>
        <taxon>Cellvibrionales</taxon>
        <taxon>Cellvibrionaceae</taxon>
        <taxon>Pseudoteredinibacter</taxon>
    </lineage>
</organism>
<keyword evidence="1" id="KW-0812">Transmembrane</keyword>
<dbReference type="RefSeq" id="WP_221450544.1">
    <property type="nucleotide sequence ID" value="NZ_JACHHT010000001.1"/>
</dbReference>
<keyword evidence="3" id="KW-1185">Reference proteome</keyword>
<gene>
    <name evidence="2" type="ORF">HNR48_001566</name>
</gene>
<keyword evidence="1" id="KW-1133">Transmembrane helix</keyword>
<name>A0A7X0JT86_9GAMM</name>
<dbReference type="Proteomes" id="UP000528457">
    <property type="component" value="Unassembled WGS sequence"/>
</dbReference>
<feature type="transmembrane region" description="Helical" evidence="1">
    <location>
        <begin position="74"/>
        <end position="96"/>
    </location>
</feature>
<comment type="caution">
    <text evidence="2">The sequence shown here is derived from an EMBL/GenBank/DDBJ whole genome shotgun (WGS) entry which is preliminary data.</text>
</comment>
<sequence>MNRMGPASVLIANILCAMCIGLSLYFTYLFYTDRDCPLRFVAGILVANCFTFGLLPGFYSFVAAILLRKQLSRILLCVSLASLPTLFLSFGLYTLAEAELGLIG</sequence>
<feature type="transmembrane region" description="Helical" evidence="1">
    <location>
        <begin position="7"/>
        <end position="28"/>
    </location>
</feature>
<evidence type="ECO:0000313" key="2">
    <source>
        <dbReference type="EMBL" id="MBB6521288.1"/>
    </source>
</evidence>
<dbReference type="InParanoid" id="A0A7X0JT86"/>
<dbReference type="AlphaFoldDB" id="A0A7X0JT86"/>
<reference evidence="2 3" key="1">
    <citation type="submission" date="2020-08" db="EMBL/GenBank/DDBJ databases">
        <title>Genomic Encyclopedia of Type Strains, Phase IV (KMG-IV): sequencing the most valuable type-strain genomes for metagenomic binning, comparative biology and taxonomic classification.</title>
        <authorList>
            <person name="Goeker M."/>
        </authorList>
    </citation>
    <scope>NUCLEOTIDE SEQUENCE [LARGE SCALE GENOMIC DNA]</scope>
    <source>
        <strain evidence="2 3">DSM 22368</strain>
    </source>
</reference>
<evidence type="ECO:0000256" key="1">
    <source>
        <dbReference type="SAM" id="Phobius"/>
    </source>
</evidence>
<feature type="transmembrane region" description="Helical" evidence="1">
    <location>
        <begin position="40"/>
        <end position="67"/>
    </location>
</feature>
<accession>A0A7X0JT86</accession>
<proteinExistence type="predicted"/>